<keyword evidence="11" id="KW-0333">Golgi apparatus</keyword>
<dbReference type="PANTHER" id="PTHR11753">
    <property type="entry name" value="ADAPTOR COMPLEXES SMALL SUBUNIT FAMILY"/>
    <property type="match status" value="1"/>
</dbReference>
<keyword evidence="7" id="KW-0645">Protease</keyword>
<dbReference type="InterPro" id="IPR000804">
    <property type="entry name" value="Clathrin_sm-chain_CS"/>
</dbReference>
<keyword evidence="9" id="KW-0378">Hydrolase</keyword>
<accession>A0A9W4WMV0</accession>
<evidence type="ECO:0000256" key="6">
    <source>
        <dbReference type="ARBA" id="ARBA00022448"/>
    </source>
</evidence>
<evidence type="ECO:0000256" key="1">
    <source>
        <dbReference type="ARBA" id="ARBA00000707"/>
    </source>
</evidence>
<dbReference type="PROSITE" id="PS50957">
    <property type="entry name" value="JOSEPHIN"/>
    <property type="match status" value="1"/>
</dbReference>
<keyword evidence="8" id="KW-0833">Ubl conjugation pathway</keyword>
<gene>
    <name evidence="16" type="ORF">FWILDA_LOCUS6213</name>
</gene>
<keyword evidence="13" id="KW-0968">Cytoplasmic vesicle</keyword>
<dbReference type="GO" id="GO:0030123">
    <property type="term" value="C:AP-3 adaptor complex"/>
    <property type="evidence" value="ECO:0007669"/>
    <property type="project" value="InterPro"/>
</dbReference>
<dbReference type="InterPro" id="IPR022775">
    <property type="entry name" value="AP_mu_sigma_su"/>
</dbReference>
<dbReference type="InterPro" id="IPR011012">
    <property type="entry name" value="Longin-like_dom_sf"/>
</dbReference>
<evidence type="ECO:0000259" key="15">
    <source>
        <dbReference type="PROSITE" id="PS50957"/>
    </source>
</evidence>
<keyword evidence="10" id="KW-0653">Protein transport</keyword>
<evidence type="ECO:0000256" key="4">
    <source>
        <dbReference type="ARBA" id="ARBA00006972"/>
    </source>
</evidence>
<sequence>MEETDQITKRTVYHERQSLWFCGQHTLNNLFQDKVFTKEQLDNIALKLAESTSLEGSTRRTRYINPHKSVFKVGNYDINVLEVALKEKGLEVQWFDIRKDIRTVIQFTDKTLFGLILNVPTIRYYLWRSYHWIAIKPFFKQDDEKSVEVYNLDSKLTIPEKFEDFEKDTGTQQALIQEIFSLVSKRPDTVCNFLEGSQMLGGKDTRIIYRHYATLYFVFVVDECESELGILDLIQVFVECLDRCFENVCELDLIFHFEDVHNILDEVISGGMVLETNISQIVSAFNETNKYKRRSGAMATIAGSGAGAVARDLGANFANTVTTTLQSTLQNTSSLQTQSPTALRPHSVVGCEGISSQPQSFRVIRRRQQRKNSRNNVLNPTLDNFYNILRRTEADLNVKSSTKNWLNEYESYRRQVINAEKSSVENIRPVSCFNVSPPPKKMENSRYSMQF</sequence>
<comment type="caution">
    <text evidence="16">The sequence shown here is derived from an EMBL/GenBank/DDBJ whole genome shotgun (WGS) entry which is preliminary data.</text>
</comment>
<dbReference type="GO" id="GO:0030659">
    <property type="term" value="C:cytoplasmic vesicle membrane"/>
    <property type="evidence" value="ECO:0007669"/>
    <property type="project" value="UniProtKB-SubCell"/>
</dbReference>
<evidence type="ECO:0000256" key="5">
    <source>
        <dbReference type="ARBA" id="ARBA00012759"/>
    </source>
</evidence>
<dbReference type="Proteomes" id="UP001153678">
    <property type="component" value="Unassembled WGS sequence"/>
</dbReference>
<dbReference type="SMART" id="SM01246">
    <property type="entry name" value="Josephin"/>
    <property type="match status" value="1"/>
</dbReference>
<proteinExistence type="inferred from homology"/>
<keyword evidence="6" id="KW-0813">Transport</keyword>
<dbReference type="EMBL" id="CAMKVN010001102">
    <property type="protein sequence ID" value="CAI2173692.1"/>
    <property type="molecule type" value="Genomic_DNA"/>
</dbReference>
<dbReference type="InterPro" id="IPR027155">
    <property type="entry name" value="APS3"/>
</dbReference>
<evidence type="ECO:0000256" key="12">
    <source>
        <dbReference type="ARBA" id="ARBA00023136"/>
    </source>
</evidence>
<dbReference type="OrthoDB" id="10261046at2759"/>
<keyword evidence="17" id="KW-1185">Reference proteome</keyword>
<evidence type="ECO:0000313" key="17">
    <source>
        <dbReference type="Proteomes" id="UP001153678"/>
    </source>
</evidence>
<evidence type="ECO:0000313" key="16">
    <source>
        <dbReference type="EMBL" id="CAI2173692.1"/>
    </source>
</evidence>
<comment type="catalytic activity">
    <reaction evidence="1">
        <text>Thiol-dependent hydrolysis of ester, thioester, amide, peptide and isopeptide bonds formed by the C-terminal Gly of ubiquitin (a 76-residue protein attached to proteins as an intracellular targeting signal).</text>
        <dbReference type="EC" id="3.4.19.12"/>
    </reaction>
</comment>
<dbReference type="GO" id="GO:0016579">
    <property type="term" value="P:protein deubiquitination"/>
    <property type="evidence" value="ECO:0007669"/>
    <property type="project" value="InterPro"/>
</dbReference>
<evidence type="ECO:0000256" key="3">
    <source>
        <dbReference type="ARBA" id="ARBA00004555"/>
    </source>
</evidence>
<dbReference type="EC" id="3.4.19.12" evidence="5"/>
<dbReference type="SUPFAM" id="SSF64356">
    <property type="entry name" value="SNARE-like"/>
    <property type="match status" value="1"/>
</dbReference>
<comment type="caution">
    <text evidence="14">Lacks conserved residue(s) required for the propagation of feature annotation.</text>
</comment>
<dbReference type="CDD" id="cd14834">
    <property type="entry name" value="AP3_sigma"/>
    <property type="match status" value="1"/>
</dbReference>
<dbReference type="Gene3D" id="3.30.450.60">
    <property type="match status" value="1"/>
</dbReference>
<evidence type="ECO:0000256" key="8">
    <source>
        <dbReference type="ARBA" id="ARBA00022786"/>
    </source>
</evidence>
<name>A0A9W4WMV0_9GLOM</name>
<dbReference type="Pfam" id="PF01217">
    <property type="entry name" value="Clat_adaptor_s"/>
    <property type="match status" value="1"/>
</dbReference>
<keyword evidence="12" id="KW-0472">Membrane</keyword>
<comment type="similarity">
    <text evidence="4">Belongs to the adaptor complexes small subunit family.</text>
</comment>
<dbReference type="AlphaFoldDB" id="A0A9W4WMV0"/>
<dbReference type="InterPro" id="IPR016635">
    <property type="entry name" value="AP_complex_ssu"/>
</dbReference>
<reference evidence="16" key="1">
    <citation type="submission" date="2022-08" db="EMBL/GenBank/DDBJ databases">
        <authorList>
            <person name="Kallberg Y."/>
            <person name="Tangrot J."/>
            <person name="Rosling A."/>
        </authorList>
    </citation>
    <scope>NUCLEOTIDE SEQUENCE</scope>
    <source>
        <strain evidence="16">Wild A</strain>
    </source>
</reference>
<dbReference type="GO" id="GO:0004843">
    <property type="term" value="F:cysteine-type deubiquitinase activity"/>
    <property type="evidence" value="ECO:0007669"/>
    <property type="project" value="UniProtKB-EC"/>
</dbReference>
<evidence type="ECO:0000256" key="10">
    <source>
        <dbReference type="ARBA" id="ARBA00022927"/>
    </source>
</evidence>
<evidence type="ECO:0000256" key="2">
    <source>
        <dbReference type="ARBA" id="ARBA00004180"/>
    </source>
</evidence>
<feature type="domain" description="Josephin" evidence="15">
    <location>
        <begin position="9"/>
        <end position="200"/>
    </location>
</feature>
<evidence type="ECO:0000256" key="14">
    <source>
        <dbReference type="PROSITE-ProRule" id="PRU00331"/>
    </source>
</evidence>
<evidence type="ECO:0000256" key="9">
    <source>
        <dbReference type="ARBA" id="ARBA00022801"/>
    </source>
</evidence>
<dbReference type="GO" id="GO:0006886">
    <property type="term" value="P:intracellular protein transport"/>
    <property type="evidence" value="ECO:0007669"/>
    <property type="project" value="InterPro"/>
</dbReference>
<evidence type="ECO:0000256" key="11">
    <source>
        <dbReference type="ARBA" id="ARBA00023034"/>
    </source>
</evidence>
<dbReference type="GO" id="GO:0005794">
    <property type="term" value="C:Golgi apparatus"/>
    <property type="evidence" value="ECO:0007669"/>
    <property type="project" value="UniProtKB-SubCell"/>
</dbReference>
<evidence type="ECO:0000256" key="7">
    <source>
        <dbReference type="ARBA" id="ARBA00022670"/>
    </source>
</evidence>
<dbReference type="FunFam" id="3.30.450.60:FF:000001">
    <property type="entry name" value="AP complex subunit sigma"/>
    <property type="match status" value="1"/>
</dbReference>
<organism evidence="16 17">
    <name type="scientific">Funneliformis geosporum</name>
    <dbReference type="NCBI Taxonomy" id="1117311"/>
    <lineage>
        <taxon>Eukaryota</taxon>
        <taxon>Fungi</taxon>
        <taxon>Fungi incertae sedis</taxon>
        <taxon>Mucoromycota</taxon>
        <taxon>Glomeromycotina</taxon>
        <taxon>Glomeromycetes</taxon>
        <taxon>Glomerales</taxon>
        <taxon>Glomeraceae</taxon>
        <taxon>Funneliformis</taxon>
    </lineage>
</organism>
<dbReference type="GO" id="GO:0006508">
    <property type="term" value="P:proteolysis"/>
    <property type="evidence" value="ECO:0007669"/>
    <property type="project" value="UniProtKB-KW"/>
</dbReference>
<protein>
    <recommendedName>
        <fullName evidence="5">ubiquitinyl hydrolase 1</fullName>
        <ecNumber evidence="5">3.4.19.12</ecNumber>
    </recommendedName>
</protein>
<dbReference type="GO" id="GO:0006896">
    <property type="term" value="P:Golgi to vacuole transport"/>
    <property type="evidence" value="ECO:0007669"/>
    <property type="project" value="InterPro"/>
</dbReference>
<comment type="subcellular location">
    <subcellularLocation>
        <location evidence="2">Cytoplasmic vesicle membrane</location>
        <topology evidence="2">Peripheral membrane protein</topology>
        <orientation evidence="2">Cytoplasmic side</orientation>
    </subcellularLocation>
    <subcellularLocation>
        <location evidence="3">Golgi apparatus</location>
    </subcellularLocation>
</comment>
<dbReference type="PROSITE" id="PS00989">
    <property type="entry name" value="CLAT_ADAPTOR_S"/>
    <property type="match status" value="1"/>
</dbReference>
<dbReference type="InterPro" id="IPR006155">
    <property type="entry name" value="Josephin"/>
</dbReference>
<evidence type="ECO:0000256" key="13">
    <source>
        <dbReference type="ARBA" id="ARBA00023329"/>
    </source>
</evidence>